<dbReference type="Gene3D" id="2.120.10.10">
    <property type="match status" value="1"/>
</dbReference>
<sequence>MDRLHVIFVVLLVTPSLSGCLGPEDNRIKIEEPTPFDFAVPIPGTTFYHYANSMSALNATFDDFTGTNVPLFAKGTYYSMGITTFEPTLGVTSSGALYMTAWNQGQNGATAIVKCTGIREMTNISEYLCEDVGPPTVPNSNDPYLYVDLWTDRLMKFDMHALAGMTVEYSDNDGGTWQTSAPTSGVYTPQDHQTIASVPSPPDWVGPLLYDTVWVYCINTGAQGPIGSQCESSFDGGDTWDGQVPGHPASSQCAGLTGHLVGANDGYIYRGNPSCGGPAAYRSSDGGRTWTEHTISTITGTATHEISLATDEESNVHAFWIGEDKLPYYSYSRDNANTWSEALMVAPPGVTGTGFPTVAAGAAGRVVVGYIGQSGNGSWNGYMSLMTDAFNVNPLITTVAVNAPDDPLDITEDCGYRRCGGFGDFIDLVIDLDGRPWIALANNPANEVGIFGTLSEGPTLRGDLQPLIPILEGGSVTLS</sequence>
<comment type="caution">
    <text evidence="1">The sequence shown here is derived from an EMBL/GenBank/DDBJ whole genome shotgun (WGS) entry which is preliminary data.</text>
</comment>
<dbReference type="PROSITE" id="PS51257">
    <property type="entry name" value="PROKAR_LIPOPROTEIN"/>
    <property type="match status" value="1"/>
</dbReference>
<protein>
    <submittedName>
        <fullName evidence="1">Exo-alpha-sialidase</fullName>
    </submittedName>
</protein>
<proteinExistence type="predicted"/>
<dbReference type="InterPro" id="IPR036278">
    <property type="entry name" value="Sialidase_sf"/>
</dbReference>
<reference evidence="2" key="1">
    <citation type="journal article" date="2019" name="bioRxiv">
        <title>Genome diversification in globally distributed novel marine Proteobacteria is linked to environmental adaptation.</title>
        <authorList>
            <person name="Zhou Z."/>
            <person name="Tran P.Q."/>
            <person name="Kieft K."/>
            <person name="Anantharaman K."/>
        </authorList>
    </citation>
    <scope>NUCLEOTIDE SEQUENCE [LARGE SCALE GENOMIC DNA]</scope>
</reference>
<dbReference type="AlphaFoldDB" id="A0A7J4CZ80"/>
<dbReference type="EMBL" id="DTTC01000108">
    <property type="protein sequence ID" value="HIA97934.1"/>
    <property type="molecule type" value="Genomic_DNA"/>
</dbReference>
<organism evidence="1 2">
    <name type="scientific">Marine Group III euryarchaeote</name>
    <dbReference type="NCBI Taxonomy" id="2173149"/>
    <lineage>
        <taxon>Archaea</taxon>
        <taxon>Methanobacteriati</taxon>
        <taxon>Thermoplasmatota</taxon>
        <taxon>Thermoplasmata</taxon>
        <taxon>Candidatus Thermoprofundales</taxon>
    </lineage>
</organism>
<dbReference type="SUPFAM" id="SSF50939">
    <property type="entry name" value="Sialidases"/>
    <property type="match status" value="1"/>
</dbReference>
<gene>
    <name evidence="1" type="ORF">EYO15_01985</name>
</gene>
<accession>A0A7J4CZ80</accession>
<evidence type="ECO:0000313" key="1">
    <source>
        <dbReference type="EMBL" id="HIA97934.1"/>
    </source>
</evidence>
<dbReference type="Proteomes" id="UP000589132">
    <property type="component" value="Unassembled WGS sequence"/>
</dbReference>
<dbReference type="CDD" id="cd15482">
    <property type="entry name" value="Sialidase_non-viral"/>
    <property type="match status" value="1"/>
</dbReference>
<evidence type="ECO:0000313" key="2">
    <source>
        <dbReference type="Proteomes" id="UP000589132"/>
    </source>
</evidence>
<name>A0A7J4CZ80_9ARCH</name>